<keyword evidence="4 9" id="KW-1015">Disulfide bond</keyword>
<proteinExistence type="inferred from homology"/>
<dbReference type="NCBIfam" id="TIGR01068">
    <property type="entry name" value="thioredoxin"/>
    <property type="match status" value="1"/>
</dbReference>
<dbReference type="CDD" id="cd02947">
    <property type="entry name" value="TRX_family"/>
    <property type="match status" value="1"/>
</dbReference>
<dbReference type="RefSeq" id="WP_005539641.1">
    <property type="nucleotide sequence ID" value="NZ_JH378830.1"/>
</dbReference>
<dbReference type="PROSITE" id="PS51352">
    <property type="entry name" value="THIOREDOXIN_2"/>
    <property type="match status" value="1"/>
</dbReference>
<feature type="domain" description="Thioredoxin" evidence="10">
    <location>
        <begin position="1"/>
        <end position="102"/>
    </location>
</feature>
<dbReference type="SUPFAM" id="SSF52833">
    <property type="entry name" value="Thioredoxin-like"/>
    <property type="match status" value="1"/>
</dbReference>
<feature type="active site" description="Nucleophile" evidence="8">
    <location>
        <position position="34"/>
    </location>
</feature>
<dbReference type="OrthoDB" id="9790390at2"/>
<evidence type="ECO:0000313" key="11">
    <source>
        <dbReference type="EMBL" id="EHI56242.1"/>
    </source>
</evidence>
<dbReference type="InterPro" id="IPR013766">
    <property type="entry name" value="Thioredoxin_domain"/>
</dbReference>
<dbReference type="EMBL" id="ACZL01000011">
    <property type="protein sequence ID" value="EHI56242.1"/>
    <property type="molecule type" value="Genomic_DNA"/>
</dbReference>
<dbReference type="PATRIC" id="fig|679200.3.peg.551"/>
<evidence type="ECO:0000256" key="7">
    <source>
        <dbReference type="PIRNR" id="PIRNR000077"/>
    </source>
</evidence>
<comment type="similarity">
    <text evidence="1 7">Belongs to the thioredoxin family.</text>
</comment>
<keyword evidence="12" id="KW-1185">Reference proteome</keyword>
<feature type="active site" description="Nucleophile" evidence="8">
    <location>
        <position position="31"/>
    </location>
</feature>
<dbReference type="STRING" id="679200.HMPREF9333_00521"/>
<dbReference type="PIRSF" id="PIRSF000077">
    <property type="entry name" value="Thioredoxin"/>
    <property type="match status" value="1"/>
</dbReference>
<dbReference type="AlphaFoldDB" id="G5GG32"/>
<dbReference type="Proteomes" id="UP000003011">
    <property type="component" value="Unassembled WGS sequence"/>
</dbReference>
<dbReference type="InterPro" id="IPR036249">
    <property type="entry name" value="Thioredoxin-like_sf"/>
</dbReference>
<organism evidence="11 12">
    <name type="scientific">Johnsonella ignava ATCC 51276</name>
    <dbReference type="NCBI Taxonomy" id="679200"/>
    <lineage>
        <taxon>Bacteria</taxon>
        <taxon>Bacillati</taxon>
        <taxon>Bacillota</taxon>
        <taxon>Clostridia</taxon>
        <taxon>Lachnospirales</taxon>
        <taxon>Lachnospiraceae</taxon>
        <taxon>Johnsonella</taxon>
    </lineage>
</organism>
<evidence type="ECO:0000256" key="1">
    <source>
        <dbReference type="ARBA" id="ARBA00008987"/>
    </source>
</evidence>
<evidence type="ECO:0000256" key="4">
    <source>
        <dbReference type="ARBA" id="ARBA00023157"/>
    </source>
</evidence>
<dbReference type="HOGENOM" id="CLU_090389_10_4_9"/>
<dbReference type="Gene3D" id="3.40.30.10">
    <property type="entry name" value="Glutaredoxin"/>
    <property type="match status" value="1"/>
</dbReference>
<comment type="caution">
    <text evidence="11">The sequence shown here is derived from an EMBL/GenBank/DDBJ whole genome shotgun (WGS) entry which is preliminary data.</text>
</comment>
<feature type="disulfide bond" description="Redox-active" evidence="9">
    <location>
        <begin position="31"/>
        <end position="34"/>
    </location>
</feature>
<dbReference type="GO" id="GO:0005737">
    <property type="term" value="C:cytoplasm"/>
    <property type="evidence" value="ECO:0007669"/>
    <property type="project" value="TreeGrafter"/>
</dbReference>
<reference evidence="11 12" key="1">
    <citation type="submission" date="2011-08" db="EMBL/GenBank/DDBJ databases">
        <title>The Genome Sequence of Johnsonella ignava ATCC 51276.</title>
        <authorList>
            <consortium name="The Broad Institute Genome Sequencing Platform"/>
            <person name="Earl A."/>
            <person name="Ward D."/>
            <person name="Feldgarden M."/>
            <person name="Gevers D."/>
            <person name="Izard J."/>
            <person name="Blanton J.M."/>
            <person name="Baranova O.V."/>
            <person name="Dewhirst F.E."/>
            <person name="Young S.K."/>
            <person name="Zeng Q."/>
            <person name="Gargeya S."/>
            <person name="Fitzgerald M."/>
            <person name="Haas B."/>
            <person name="Abouelleil A."/>
            <person name="Alvarado L."/>
            <person name="Arachchi H.M."/>
            <person name="Berlin A."/>
            <person name="Brown A."/>
            <person name="Chapman S.B."/>
            <person name="Chen Z."/>
            <person name="Dunbar C."/>
            <person name="Freedman E."/>
            <person name="Gearin G."/>
            <person name="Gellesch M."/>
            <person name="Goldberg J."/>
            <person name="Griggs A."/>
            <person name="Gujja S."/>
            <person name="Heiman D."/>
            <person name="Howarth C."/>
            <person name="Larson L."/>
            <person name="Lui A."/>
            <person name="MacDonald P.J.P."/>
            <person name="Montmayeur A."/>
            <person name="Murphy C."/>
            <person name="Neiman D."/>
            <person name="Pearson M."/>
            <person name="Priest M."/>
            <person name="Roberts A."/>
            <person name="Saif S."/>
            <person name="Shea T."/>
            <person name="Shenoy N."/>
            <person name="Sisk P."/>
            <person name="Stolte C."/>
            <person name="Sykes S."/>
            <person name="Wortman J."/>
            <person name="Nusbaum C."/>
            <person name="Birren B."/>
        </authorList>
    </citation>
    <scope>NUCLEOTIDE SEQUENCE [LARGE SCALE GENOMIC DNA]</scope>
    <source>
        <strain evidence="11 12">ATCC 51276</strain>
    </source>
</reference>
<name>G5GG32_9FIRM</name>
<evidence type="ECO:0000259" key="10">
    <source>
        <dbReference type="PROSITE" id="PS51352"/>
    </source>
</evidence>
<dbReference type="PRINTS" id="PR00421">
    <property type="entry name" value="THIOREDOXIN"/>
</dbReference>
<accession>G5GG32</accession>
<evidence type="ECO:0000256" key="3">
    <source>
        <dbReference type="ARBA" id="ARBA00022982"/>
    </source>
</evidence>
<protein>
    <recommendedName>
        <fullName evidence="6 7">Thioredoxin</fullName>
    </recommendedName>
</protein>
<keyword evidence="2" id="KW-0813">Transport</keyword>
<evidence type="ECO:0000256" key="2">
    <source>
        <dbReference type="ARBA" id="ARBA00022448"/>
    </source>
</evidence>
<dbReference type="GO" id="GO:0015035">
    <property type="term" value="F:protein-disulfide reductase activity"/>
    <property type="evidence" value="ECO:0007669"/>
    <property type="project" value="UniProtKB-UniRule"/>
</dbReference>
<keyword evidence="5 9" id="KW-0676">Redox-active center</keyword>
<evidence type="ECO:0000256" key="6">
    <source>
        <dbReference type="NCBIfam" id="TIGR01068"/>
    </source>
</evidence>
<dbReference type="InterPro" id="IPR005746">
    <property type="entry name" value="Thioredoxin"/>
</dbReference>
<dbReference type="PANTHER" id="PTHR45663:SF11">
    <property type="entry name" value="GEO12009P1"/>
    <property type="match status" value="1"/>
</dbReference>
<feature type="site" description="Contributes to redox potential value" evidence="8">
    <location>
        <position position="32"/>
    </location>
</feature>
<feature type="site" description="Deprotonates C-terminal active site Cys" evidence="8">
    <location>
        <position position="25"/>
    </location>
</feature>
<dbReference type="eggNOG" id="COG3118">
    <property type="taxonomic scope" value="Bacteria"/>
</dbReference>
<evidence type="ECO:0000256" key="5">
    <source>
        <dbReference type="ARBA" id="ARBA00023284"/>
    </source>
</evidence>
<evidence type="ECO:0000256" key="9">
    <source>
        <dbReference type="PIRSR" id="PIRSR000077-4"/>
    </source>
</evidence>
<evidence type="ECO:0000313" key="12">
    <source>
        <dbReference type="Proteomes" id="UP000003011"/>
    </source>
</evidence>
<keyword evidence="3" id="KW-0249">Electron transport</keyword>
<dbReference type="Pfam" id="PF00085">
    <property type="entry name" value="Thioredoxin"/>
    <property type="match status" value="1"/>
</dbReference>
<sequence length="102" mass="11606">MAALCITEDNFDEIALKSNKTVIIDFWAPWCNPCRALLPILDEVARETDEFIVGKVNVDVEKELAKRYKVRTVPSILVFKLGMLVKTSVGFISKEEIYDLVK</sequence>
<feature type="site" description="Contributes to redox potential value" evidence="8">
    <location>
        <position position="33"/>
    </location>
</feature>
<dbReference type="PANTHER" id="PTHR45663">
    <property type="entry name" value="GEO12009P1"/>
    <property type="match status" value="1"/>
</dbReference>
<gene>
    <name evidence="11" type="ORF">HMPREF9333_00521</name>
</gene>
<evidence type="ECO:0000256" key="8">
    <source>
        <dbReference type="PIRSR" id="PIRSR000077-1"/>
    </source>
</evidence>